<reference evidence="4" key="1">
    <citation type="journal article" date="2019" name="Int. J. Syst. Evol. Microbiol.">
        <title>The Global Catalogue of Microorganisms (GCM) 10K type strain sequencing project: providing services to taxonomists for standard genome sequencing and annotation.</title>
        <authorList>
            <consortium name="The Broad Institute Genomics Platform"/>
            <consortium name="The Broad Institute Genome Sequencing Center for Infectious Disease"/>
            <person name="Wu L."/>
            <person name="Ma J."/>
        </authorList>
    </citation>
    <scope>NUCLEOTIDE SEQUENCE [LARGE SCALE GENOMIC DNA]</scope>
    <source>
        <strain evidence="4">CCM 9147</strain>
    </source>
</reference>
<comment type="caution">
    <text evidence="3">The sequence shown here is derived from an EMBL/GenBank/DDBJ whole genome shotgun (WGS) entry which is preliminary data.</text>
</comment>
<proteinExistence type="predicted"/>
<dbReference type="Gene3D" id="2.60.40.4070">
    <property type="match status" value="1"/>
</dbReference>
<evidence type="ECO:0000313" key="3">
    <source>
        <dbReference type="EMBL" id="MFD1464188.1"/>
    </source>
</evidence>
<dbReference type="InterPro" id="IPR013783">
    <property type="entry name" value="Ig-like_fold"/>
</dbReference>
<feature type="domain" description="CARDB" evidence="2">
    <location>
        <begin position="430"/>
        <end position="529"/>
    </location>
</feature>
<dbReference type="RefSeq" id="WP_229522558.1">
    <property type="nucleotide sequence ID" value="NZ_JAFFQR010000001.1"/>
</dbReference>
<feature type="signal peptide" evidence="1">
    <location>
        <begin position="1"/>
        <end position="22"/>
    </location>
</feature>
<dbReference type="Proteomes" id="UP001597340">
    <property type="component" value="Unassembled WGS sequence"/>
</dbReference>
<protein>
    <submittedName>
        <fullName evidence="3">CARDB domain-containing protein</fullName>
    </submittedName>
</protein>
<evidence type="ECO:0000259" key="2">
    <source>
        <dbReference type="Pfam" id="PF07705"/>
    </source>
</evidence>
<sequence length="771" mass="85297">MIKRLVAFALVLMIMGSSIASAAGVPMLKSHVPGGWDYDYSDTNLRGFIPALNATVVRPWELARWTGIFAFPDGKSTSISSYDVFNVKRKVDDPKFDRENGFGLVYKSQAALGDMFDAIMRDQTVGTKQRAYFRNVFIQSADDPVFSPGNEFYYKVQDFEFLRTSGLVQRMGIKFTQTNKISEDERQALYEVTRWPVLKAVAATGKLRVDYTGYGVAERNIRLVAMKHDAFPDFKNVVSLTGGKLVNTTAAAQTGSLTVDYEELATVLGRDIDVVIDDGYGRTAIQRVQLPEQPKEMDFIPTKLTYTDSGQVWLKWKYVGETVKTADYVDGRGIPNIATVKIGGAGSKDLTVQSMYNSSIPSQLKTGQEFSHMIGRAPVGTTPGKYYIKVDAFVNNPSHQNKAVESPVKAYENNEIKAEFVVTVEQPPFDLIAQSITSSPSSIQKGSHSTLTAQVKNVGQFDQKDVLIRFTADGETVYEARKTLPANQPQKVGPFTWKGTESGMHNITVHVDPKGEKVGDTNPGNNIASTACFVIDPNGSGTSCKGSSTSKSWNVTYTYIAGYDTSGHPIWRDRIVTYNEKLTIAAQLNTKQGIKTDLDRPKESDRESRGSWEIIPYAKKWGLNPNEVTRAGYGFEIKATTAYTTDWETKMPRGLEGTPRPVGGVYYGPDEVTATIHDSKGNFVKTIKLEKTGGDRNHATWELPVTTQKSASGVVYKDRKFYTGINVPDGTYTVNITTNRAGMHGLVSCITKKVRIYGSMYDDVQNLRKVE</sequence>
<feature type="chain" id="PRO_5045968799" evidence="1">
    <location>
        <begin position="23"/>
        <end position="771"/>
    </location>
</feature>
<evidence type="ECO:0000313" key="4">
    <source>
        <dbReference type="Proteomes" id="UP001597340"/>
    </source>
</evidence>
<evidence type="ECO:0000256" key="1">
    <source>
        <dbReference type="SAM" id="SignalP"/>
    </source>
</evidence>
<organism evidence="3 4">
    <name type="scientific">Paenibacillus farraposensis</name>
    <dbReference type="NCBI Taxonomy" id="2807095"/>
    <lineage>
        <taxon>Bacteria</taxon>
        <taxon>Bacillati</taxon>
        <taxon>Bacillota</taxon>
        <taxon>Bacilli</taxon>
        <taxon>Bacillales</taxon>
        <taxon>Paenibacillaceae</taxon>
        <taxon>Paenibacillus</taxon>
    </lineage>
</organism>
<dbReference type="EMBL" id="JBHTNZ010000082">
    <property type="protein sequence ID" value="MFD1464188.1"/>
    <property type="molecule type" value="Genomic_DNA"/>
</dbReference>
<gene>
    <name evidence="3" type="ORF">ACFQ5D_23325</name>
</gene>
<name>A0ABW4DK17_9BACL</name>
<accession>A0ABW4DK17</accession>
<dbReference type="Pfam" id="PF07705">
    <property type="entry name" value="CARDB"/>
    <property type="match status" value="1"/>
</dbReference>
<dbReference type="InterPro" id="IPR011635">
    <property type="entry name" value="CARDB"/>
</dbReference>
<keyword evidence="4" id="KW-1185">Reference proteome</keyword>
<dbReference type="Gene3D" id="2.60.40.10">
    <property type="entry name" value="Immunoglobulins"/>
    <property type="match status" value="1"/>
</dbReference>
<keyword evidence="1" id="KW-0732">Signal</keyword>